<evidence type="ECO:0000256" key="6">
    <source>
        <dbReference type="ARBA" id="ARBA00023004"/>
    </source>
</evidence>
<keyword evidence="3 8" id="KW-0349">Heme</keyword>
<gene>
    <name evidence="11" type="ORF">NEZAVI_LOCUS5079</name>
</gene>
<dbReference type="InterPro" id="IPR001128">
    <property type="entry name" value="Cyt_P450"/>
</dbReference>
<evidence type="ECO:0000313" key="12">
    <source>
        <dbReference type="Proteomes" id="UP001152798"/>
    </source>
</evidence>
<comment type="similarity">
    <text evidence="2 9">Belongs to the cytochrome P450 family.</text>
</comment>
<evidence type="ECO:0000256" key="10">
    <source>
        <dbReference type="SAM" id="Phobius"/>
    </source>
</evidence>
<dbReference type="GO" id="GO:0004497">
    <property type="term" value="F:monooxygenase activity"/>
    <property type="evidence" value="ECO:0007669"/>
    <property type="project" value="UniProtKB-KW"/>
</dbReference>
<keyword evidence="5 9" id="KW-0560">Oxidoreductase</keyword>
<dbReference type="PRINTS" id="PR00385">
    <property type="entry name" value="P450"/>
</dbReference>
<keyword evidence="12" id="KW-1185">Reference proteome</keyword>
<keyword evidence="10" id="KW-0812">Transmembrane</keyword>
<organism evidence="11 12">
    <name type="scientific">Nezara viridula</name>
    <name type="common">Southern green stink bug</name>
    <name type="synonym">Cimex viridulus</name>
    <dbReference type="NCBI Taxonomy" id="85310"/>
    <lineage>
        <taxon>Eukaryota</taxon>
        <taxon>Metazoa</taxon>
        <taxon>Ecdysozoa</taxon>
        <taxon>Arthropoda</taxon>
        <taxon>Hexapoda</taxon>
        <taxon>Insecta</taxon>
        <taxon>Pterygota</taxon>
        <taxon>Neoptera</taxon>
        <taxon>Paraneoptera</taxon>
        <taxon>Hemiptera</taxon>
        <taxon>Heteroptera</taxon>
        <taxon>Panheteroptera</taxon>
        <taxon>Pentatomomorpha</taxon>
        <taxon>Pentatomoidea</taxon>
        <taxon>Pentatomidae</taxon>
        <taxon>Pentatominae</taxon>
        <taxon>Nezara</taxon>
    </lineage>
</organism>
<sequence>MILEIVIFLILSQLIFGLFLWYQVRDVYRYPNSFGFPVIGTLYDFYKGLSFMSLHNEYHYLKDISDRVGNGLYFAYVKGRRSVILSCPYIIEKISYNQSAAEKDPNTYGTVNPLIKGIFTYCSNDSEYKLRRKEVNNSLTKSLIDGPYANTFKRIGRKLTEDFVKNKDNLDLVYYCTNSALSIIKETHFGVENAEKNEDGRFFKVWIWILHFATLIFSNPLVAILFTFTYKIFDKVLMKKAHMLQAELGKSVKKHVRNTLKDPTAAPKYSTLSVVISLRNKSRNLDKFETKKELYELLLAGSHTAGTVLITSFAFMATLPEIQEKVWKEQYEIFGTSDRDPNIEDLKKMTYLERFIKEILRFFSPAFIGKVTTAEIKVGGVTIPAETVVYFLLGKAHMDPRFWKDPQVFNPDRAFEDQPKYAFAAFGVGVRSCPGMTYARQELKTIISIIIRKCKFFSQQKFEDFKYESHLMQEIVNLKPVRVEEREYLN</sequence>
<protein>
    <recommendedName>
        <fullName evidence="13">Cytochrome P450</fullName>
    </recommendedName>
</protein>
<dbReference type="EMBL" id="OV725079">
    <property type="protein sequence ID" value="CAH1394614.1"/>
    <property type="molecule type" value="Genomic_DNA"/>
</dbReference>
<dbReference type="PRINTS" id="PR00463">
    <property type="entry name" value="EP450I"/>
</dbReference>
<dbReference type="SUPFAM" id="SSF48264">
    <property type="entry name" value="Cytochrome P450"/>
    <property type="match status" value="1"/>
</dbReference>
<dbReference type="InterPro" id="IPR036396">
    <property type="entry name" value="Cyt_P450_sf"/>
</dbReference>
<accession>A0A9P0E646</accession>
<evidence type="ECO:0000256" key="2">
    <source>
        <dbReference type="ARBA" id="ARBA00010617"/>
    </source>
</evidence>
<dbReference type="GO" id="GO:0005506">
    <property type="term" value="F:iron ion binding"/>
    <property type="evidence" value="ECO:0007669"/>
    <property type="project" value="InterPro"/>
</dbReference>
<evidence type="ECO:0000256" key="5">
    <source>
        <dbReference type="ARBA" id="ARBA00023002"/>
    </source>
</evidence>
<dbReference type="OrthoDB" id="1470350at2759"/>
<evidence type="ECO:0008006" key="13">
    <source>
        <dbReference type="Google" id="ProtNLM"/>
    </source>
</evidence>
<dbReference type="InterPro" id="IPR050196">
    <property type="entry name" value="Cytochrome_P450_Monoox"/>
</dbReference>
<feature type="transmembrane region" description="Helical" evidence="10">
    <location>
        <begin position="205"/>
        <end position="230"/>
    </location>
</feature>
<dbReference type="GO" id="GO:0016705">
    <property type="term" value="F:oxidoreductase activity, acting on paired donors, with incorporation or reduction of molecular oxygen"/>
    <property type="evidence" value="ECO:0007669"/>
    <property type="project" value="InterPro"/>
</dbReference>
<evidence type="ECO:0000256" key="1">
    <source>
        <dbReference type="ARBA" id="ARBA00001971"/>
    </source>
</evidence>
<keyword evidence="6 8" id="KW-0408">Iron</keyword>
<reference evidence="11" key="1">
    <citation type="submission" date="2022-01" db="EMBL/GenBank/DDBJ databases">
        <authorList>
            <person name="King R."/>
        </authorList>
    </citation>
    <scope>NUCLEOTIDE SEQUENCE</scope>
</reference>
<comment type="cofactor">
    <cofactor evidence="1 8">
        <name>heme</name>
        <dbReference type="ChEBI" id="CHEBI:30413"/>
    </cofactor>
</comment>
<evidence type="ECO:0000256" key="9">
    <source>
        <dbReference type="RuleBase" id="RU000461"/>
    </source>
</evidence>
<dbReference type="GO" id="GO:0020037">
    <property type="term" value="F:heme binding"/>
    <property type="evidence" value="ECO:0007669"/>
    <property type="project" value="InterPro"/>
</dbReference>
<dbReference type="InterPro" id="IPR002401">
    <property type="entry name" value="Cyt_P450_E_grp-I"/>
</dbReference>
<dbReference type="Gene3D" id="1.10.630.10">
    <property type="entry name" value="Cytochrome P450"/>
    <property type="match status" value="1"/>
</dbReference>
<dbReference type="Pfam" id="PF00067">
    <property type="entry name" value="p450"/>
    <property type="match status" value="1"/>
</dbReference>
<evidence type="ECO:0000256" key="3">
    <source>
        <dbReference type="ARBA" id="ARBA00022617"/>
    </source>
</evidence>
<evidence type="ECO:0000256" key="8">
    <source>
        <dbReference type="PIRSR" id="PIRSR602401-1"/>
    </source>
</evidence>
<dbReference type="Proteomes" id="UP001152798">
    <property type="component" value="Chromosome 3"/>
</dbReference>
<evidence type="ECO:0000256" key="4">
    <source>
        <dbReference type="ARBA" id="ARBA00022723"/>
    </source>
</evidence>
<name>A0A9P0E646_NEZVI</name>
<keyword evidence="10" id="KW-0472">Membrane</keyword>
<evidence type="ECO:0000256" key="7">
    <source>
        <dbReference type="ARBA" id="ARBA00023033"/>
    </source>
</evidence>
<feature type="binding site" description="axial binding residue" evidence="8">
    <location>
        <position position="433"/>
    </location>
    <ligand>
        <name>heme</name>
        <dbReference type="ChEBI" id="CHEBI:30413"/>
    </ligand>
    <ligandPart>
        <name>Fe</name>
        <dbReference type="ChEBI" id="CHEBI:18248"/>
    </ligandPart>
</feature>
<keyword evidence="4 8" id="KW-0479">Metal-binding</keyword>
<proteinExistence type="inferred from homology"/>
<dbReference type="PANTHER" id="PTHR24291:SF161">
    <property type="entry name" value="CYTOCHROME P450 315A1, MITOCHONDRIAL"/>
    <property type="match status" value="1"/>
</dbReference>
<dbReference type="PANTHER" id="PTHR24291">
    <property type="entry name" value="CYTOCHROME P450 FAMILY 4"/>
    <property type="match status" value="1"/>
</dbReference>
<dbReference type="AlphaFoldDB" id="A0A9P0E646"/>
<keyword evidence="7 9" id="KW-0503">Monooxygenase</keyword>
<evidence type="ECO:0000313" key="11">
    <source>
        <dbReference type="EMBL" id="CAH1394614.1"/>
    </source>
</evidence>
<dbReference type="InterPro" id="IPR017972">
    <property type="entry name" value="Cyt_P450_CS"/>
</dbReference>
<dbReference type="PROSITE" id="PS00086">
    <property type="entry name" value="CYTOCHROME_P450"/>
    <property type="match status" value="1"/>
</dbReference>
<feature type="transmembrane region" description="Helical" evidence="10">
    <location>
        <begin position="6"/>
        <end position="24"/>
    </location>
</feature>
<keyword evidence="10" id="KW-1133">Transmembrane helix</keyword>